<gene>
    <name evidence="5" type="ORF">HPT29_011510</name>
</gene>
<dbReference type="Proteomes" id="UP001017257">
    <property type="component" value="Chromosome"/>
</dbReference>
<feature type="domain" description="HTH lacI-type" evidence="4">
    <location>
        <begin position="10"/>
        <end position="68"/>
    </location>
</feature>
<dbReference type="SMART" id="SM00354">
    <property type="entry name" value="HTH_LACI"/>
    <property type="match status" value="1"/>
</dbReference>
<dbReference type="InterPro" id="IPR010982">
    <property type="entry name" value="Lambda_DNA-bd_dom_sf"/>
</dbReference>
<evidence type="ECO:0000256" key="2">
    <source>
        <dbReference type="ARBA" id="ARBA00023125"/>
    </source>
</evidence>
<evidence type="ECO:0000259" key="4">
    <source>
        <dbReference type="PROSITE" id="PS50932"/>
    </source>
</evidence>
<sequence>MTRASLSRRPRQTDIARFAGVSVSTVSRVLANEPGISTNVRDQVIRIASELGYNVRPVPSPQPQNQRSVALIPVDQATGGLGVFYEGILSGLRGAAARSGGTLLPRLVRSASLKVSELKQTLSETEAAGVFLVGIDPPDDLCDWLSDSGLPTVWVNGNDPSLQFDCVSPANFYGARLATQHLIAAGHRRILHFTMSHRHTIRERVRGFEAATAKAGVATRIVQLPATAPRTSTAACEAMEAILLEDEGFTAAFCMNDMMAVGIMEAVTNHHLSIPQDFAVMGFDDLPCASMTTPRLTTMQVDREAIGQEAYYLMQRRIADPGADPRKVELAVRLVEGATVQALSKTSADGELPA</sequence>
<reference evidence="5" key="1">
    <citation type="submission" date="2022-08" db="EMBL/GenBank/DDBJ databases">
        <title>Microvirga terrae sp. nov., isolated from soil.</title>
        <authorList>
            <person name="Kim K.H."/>
            <person name="Seo Y.L."/>
            <person name="Kim J.M."/>
            <person name="Lee J.K."/>
            <person name="Han D.M."/>
            <person name="Jeon C.O."/>
        </authorList>
    </citation>
    <scope>NUCLEOTIDE SEQUENCE</scope>
    <source>
        <strain evidence="5">R24</strain>
    </source>
</reference>
<keyword evidence="3" id="KW-0804">Transcription</keyword>
<dbReference type="SUPFAM" id="SSF53822">
    <property type="entry name" value="Periplasmic binding protein-like I"/>
    <property type="match status" value="1"/>
</dbReference>
<dbReference type="RefSeq" id="WP_173950274.1">
    <property type="nucleotide sequence ID" value="NZ_CP102845.1"/>
</dbReference>
<dbReference type="CDD" id="cd06267">
    <property type="entry name" value="PBP1_LacI_sugar_binding-like"/>
    <property type="match status" value="1"/>
</dbReference>
<name>A0ABY5S0A1_9HYPH</name>
<dbReference type="Pfam" id="PF00356">
    <property type="entry name" value="LacI"/>
    <property type="match status" value="1"/>
</dbReference>
<keyword evidence="2" id="KW-0238">DNA-binding</keyword>
<dbReference type="SUPFAM" id="SSF47413">
    <property type="entry name" value="lambda repressor-like DNA-binding domains"/>
    <property type="match status" value="1"/>
</dbReference>
<evidence type="ECO:0000313" key="6">
    <source>
        <dbReference type="Proteomes" id="UP001017257"/>
    </source>
</evidence>
<dbReference type="InterPro" id="IPR000843">
    <property type="entry name" value="HTH_LacI"/>
</dbReference>
<keyword evidence="1" id="KW-0805">Transcription regulation</keyword>
<dbReference type="Gene3D" id="1.10.260.40">
    <property type="entry name" value="lambda repressor-like DNA-binding domains"/>
    <property type="match status" value="1"/>
</dbReference>
<dbReference type="InterPro" id="IPR028082">
    <property type="entry name" value="Peripla_BP_I"/>
</dbReference>
<dbReference type="Gene3D" id="3.40.50.2300">
    <property type="match status" value="2"/>
</dbReference>
<dbReference type="PANTHER" id="PTHR30146:SF109">
    <property type="entry name" value="HTH-TYPE TRANSCRIPTIONAL REGULATOR GALS"/>
    <property type="match status" value="1"/>
</dbReference>
<organism evidence="5 6">
    <name type="scientific">Microvirga terrae</name>
    <dbReference type="NCBI Taxonomy" id="2740529"/>
    <lineage>
        <taxon>Bacteria</taxon>
        <taxon>Pseudomonadati</taxon>
        <taxon>Pseudomonadota</taxon>
        <taxon>Alphaproteobacteria</taxon>
        <taxon>Hyphomicrobiales</taxon>
        <taxon>Methylobacteriaceae</taxon>
        <taxon>Microvirga</taxon>
    </lineage>
</organism>
<dbReference type="CDD" id="cd01392">
    <property type="entry name" value="HTH_LacI"/>
    <property type="match status" value="1"/>
</dbReference>
<dbReference type="PROSITE" id="PS50932">
    <property type="entry name" value="HTH_LACI_2"/>
    <property type="match status" value="1"/>
</dbReference>
<evidence type="ECO:0000256" key="1">
    <source>
        <dbReference type="ARBA" id="ARBA00023015"/>
    </source>
</evidence>
<evidence type="ECO:0000313" key="5">
    <source>
        <dbReference type="EMBL" id="UVF21699.1"/>
    </source>
</evidence>
<evidence type="ECO:0000256" key="3">
    <source>
        <dbReference type="ARBA" id="ARBA00023163"/>
    </source>
</evidence>
<dbReference type="EMBL" id="CP102845">
    <property type="protein sequence ID" value="UVF21699.1"/>
    <property type="molecule type" value="Genomic_DNA"/>
</dbReference>
<keyword evidence="6" id="KW-1185">Reference proteome</keyword>
<dbReference type="Pfam" id="PF13377">
    <property type="entry name" value="Peripla_BP_3"/>
    <property type="match status" value="1"/>
</dbReference>
<dbReference type="InterPro" id="IPR046335">
    <property type="entry name" value="LacI/GalR-like_sensor"/>
</dbReference>
<dbReference type="PANTHER" id="PTHR30146">
    <property type="entry name" value="LACI-RELATED TRANSCRIPTIONAL REPRESSOR"/>
    <property type="match status" value="1"/>
</dbReference>
<protein>
    <submittedName>
        <fullName evidence="5">LacI family transcriptional regulator</fullName>
    </submittedName>
</protein>
<proteinExistence type="predicted"/>
<accession>A0ABY5S0A1</accession>